<keyword evidence="1" id="KW-0723">Serine/threonine-protein kinase</keyword>
<evidence type="ECO:0000313" key="3">
    <source>
        <dbReference type="EMBL" id="NUW34296.1"/>
    </source>
</evidence>
<dbReference type="PANTHER" id="PTHR35526">
    <property type="entry name" value="ANTI-SIGMA-F FACTOR RSBW-RELATED"/>
    <property type="match status" value="1"/>
</dbReference>
<dbReference type="EMBL" id="JABWGN010000008">
    <property type="protein sequence ID" value="NUW34296.1"/>
    <property type="molecule type" value="Genomic_DNA"/>
</dbReference>
<dbReference type="InterPro" id="IPR003594">
    <property type="entry name" value="HATPase_dom"/>
</dbReference>
<keyword evidence="3" id="KW-0067">ATP-binding</keyword>
<sequence>MNSDRGPADTPPLLDTFFEKDTLSGTRADAQRLSEANGLESTRLLDFVMAVNECLVNVVAHAGGRGRLRLWHDGDRLLCEIRDFGPGIPASFLEETDLPAPSQVGGRGIWLIRRLTDGAAFATGPGGTTVHMVMKTTR</sequence>
<dbReference type="AlphaFoldDB" id="A0A7Y6IA83"/>
<dbReference type="InterPro" id="IPR036890">
    <property type="entry name" value="HATPase_C_sf"/>
</dbReference>
<name>A0A7Y6IA83_9ACTN</name>
<organism evidence="3 4">
    <name type="scientific">Nonomuraea montanisoli</name>
    <dbReference type="NCBI Taxonomy" id="2741721"/>
    <lineage>
        <taxon>Bacteria</taxon>
        <taxon>Bacillati</taxon>
        <taxon>Actinomycetota</taxon>
        <taxon>Actinomycetes</taxon>
        <taxon>Streptosporangiales</taxon>
        <taxon>Streptosporangiaceae</taxon>
        <taxon>Nonomuraea</taxon>
    </lineage>
</organism>
<dbReference type="CDD" id="cd16936">
    <property type="entry name" value="HATPase_RsbW-like"/>
    <property type="match status" value="1"/>
</dbReference>
<evidence type="ECO:0000256" key="1">
    <source>
        <dbReference type="ARBA" id="ARBA00022527"/>
    </source>
</evidence>
<keyword evidence="3" id="KW-0547">Nucleotide-binding</keyword>
<evidence type="ECO:0000313" key="4">
    <source>
        <dbReference type="Proteomes" id="UP000586042"/>
    </source>
</evidence>
<dbReference type="InterPro" id="IPR050267">
    <property type="entry name" value="Anti-sigma-factor_SerPK"/>
</dbReference>
<evidence type="ECO:0000259" key="2">
    <source>
        <dbReference type="Pfam" id="PF13581"/>
    </source>
</evidence>
<dbReference type="RefSeq" id="WP_175591718.1">
    <property type="nucleotide sequence ID" value="NZ_JABWGN010000008.1"/>
</dbReference>
<dbReference type="Proteomes" id="UP000586042">
    <property type="component" value="Unassembled WGS sequence"/>
</dbReference>
<comment type="caution">
    <text evidence="3">The sequence shown here is derived from an EMBL/GenBank/DDBJ whole genome shotgun (WGS) entry which is preliminary data.</text>
</comment>
<keyword evidence="4" id="KW-1185">Reference proteome</keyword>
<reference evidence="3 4" key="1">
    <citation type="submission" date="2020-06" db="EMBL/GenBank/DDBJ databases">
        <title>Nonomuraea sp. SMC257, a novel actinomycete isolated from soil.</title>
        <authorList>
            <person name="Chanama M."/>
        </authorList>
    </citation>
    <scope>NUCLEOTIDE SEQUENCE [LARGE SCALE GENOMIC DNA]</scope>
    <source>
        <strain evidence="3 4">SMC257</strain>
    </source>
</reference>
<proteinExistence type="predicted"/>
<accession>A0A7Y6IA83</accession>
<protein>
    <submittedName>
        <fullName evidence="3">ATP-binding protein</fullName>
    </submittedName>
</protein>
<dbReference type="PANTHER" id="PTHR35526:SF3">
    <property type="entry name" value="ANTI-SIGMA-F FACTOR RSBW"/>
    <property type="match status" value="1"/>
</dbReference>
<dbReference type="SUPFAM" id="SSF55874">
    <property type="entry name" value="ATPase domain of HSP90 chaperone/DNA topoisomerase II/histidine kinase"/>
    <property type="match status" value="1"/>
</dbReference>
<keyword evidence="1" id="KW-0418">Kinase</keyword>
<feature type="domain" description="Histidine kinase/HSP90-like ATPase" evidence="2">
    <location>
        <begin position="20"/>
        <end position="133"/>
    </location>
</feature>
<dbReference type="GO" id="GO:0004674">
    <property type="term" value="F:protein serine/threonine kinase activity"/>
    <property type="evidence" value="ECO:0007669"/>
    <property type="project" value="UniProtKB-KW"/>
</dbReference>
<keyword evidence="1" id="KW-0808">Transferase</keyword>
<dbReference type="Gene3D" id="3.30.565.10">
    <property type="entry name" value="Histidine kinase-like ATPase, C-terminal domain"/>
    <property type="match status" value="1"/>
</dbReference>
<gene>
    <name evidence="3" type="ORF">HTZ77_23065</name>
</gene>
<dbReference type="Pfam" id="PF13581">
    <property type="entry name" value="HATPase_c_2"/>
    <property type="match status" value="1"/>
</dbReference>
<dbReference type="GO" id="GO:0005524">
    <property type="term" value="F:ATP binding"/>
    <property type="evidence" value="ECO:0007669"/>
    <property type="project" value="UniProtKB-KW"/>
</dbReference>